<dbReference type="GO" id="GO:0008641">
    <property type="term" value="F:ubiquitin-like modifier activating enzyme activity"/>
    <property type="evidence" value="ECO:0007669"/>
    <property type="project" value="InterPro"/>
</dbReference>
<dbReference type="EC" id="2.7.7.73" evidence="2"/>
<dbReference type="STRING" id="35756.GCA_001044155_01150"/>
<name>A0A376CMB4_9CORY</name>
<dbReference type="GO" id="GO:0061504">
    <property type="term" value="P:cyclic threonylcarbamoyladenosine biosynthetic process"/>
    <property type="evidence" value="ECO:0007669"/>
    <property type="project" value="TreeGrafter"/>
</dbReference>
<evidence type="ECO:0000259" key="1">
    <source>
        <dbReference type="Pfam" id="PF00899"/>
    </source>
</evidence>
<feature type="domain" description="THIF-type NAD/FAD binding fold" evidence="1">
    <location>
        <begin position="6"/>
        <end position="247"/>
    </location>
</feature>
<dbReference type="Pfam" id="PF00899">
    <property type="entry name" value="ThiF"/>
    <property type="match status" value="1"/>
</dbReference>
<dbReference type="Gene3D" id="3.40.50.720">
    <property type="entry name" value="NAD(P)-binding Rossmann-like Domain"/>
    <property type="match status" value="1"/>
</dbReference>
<keyword evidence="3" id="KW-1185">Reference proteome</keyword>
<dbReference type="OrthoDB" id="9804286at2"/>
<dbReference type="PANTHER" id="PTHR43267">
    <property type="entry name" value="TRNA THREONYLCARBAMOYLADENOSINE DEHYDRATASE"/>
    <property type="match status" value="1"/>
</dbReference>
<dbReference type="SUPFAM" id="SSF69572">
    <property type="entry name" value="Activating enzymes of the ubiquitin-like proteins"/>
    <property type="match status" value="1"/>
</dbReference>
<organism evidence="2 3">
    <name type="scientific">Corynebacterium pilosum</name>
    <dbReference type="NCBI Taxonomy" id="35756"/>
    <lineage>
        <taxon>Bacteria</taxon>
        <taxon>Bacillati</taxon>
        <taxon>Actinomycetota</taxon>
        <taxon>Actinomycetes</taxon>
        <taxon>Mycobacteriales</taxon>
        <taxon>Corynebacteriaceae</taxon>
        <taxon>Corynebacterium</taxon>
    </lineage>
</organism>
<dbReference type="EMBL" id="UFXQ01000001">
    <property type="protein sequence ID" value="STC69347.1"/>
    <property type="molecule type" value="Genomic_DNA"/>
</dbReference>
<dbReference type="GO" id="GO:0016779">
    <property type="term" value="F:nucleotidyltransferase activity"/>
    <property type="evidence" value="ECO:0007669"/>
    <property type="project" value="UniProtKB-KW"/>
</dbReference>
<protein>
    <submittedName>
        <fullName evidence="2">Molybdenum cofactor biosynthesis protein</fullName>
        <ecNumber evidence="2">2.7.7.73</ecNumber>
    </submittedName>
</protein>
<evidence type="ECO:0000313" key="2">
    <source>
        <dbReference type="EMBL" id="STC69347.1"/>
    </source>
</evidence>
<dbReference type="InterPro" id="IPR045886">
    <property type="entry name" value="ThiF/MoeB/HesA"/>
</dbReference>
<sequence>MRYSERHARLKLILREEGLEKLFGATVLVLGLGGVGSACAEALARGGVGRLVILDCDVIEESNINRQALAFSSTLGRRKPEVMAEMIHEINPDCQVTVRDIKLMPDNVSDVLSALPRPDYVLDCIDTISQKLAVAQWCAERGIYLLSAMGAANKLDPSHLRVAQIRRTQNCPMAKVIRHEALVRGIRGIEVLYSAEEPVRVANPGARTKGETLGSMSYMPPIMGQMMAGVAIRRLAGLEPFPNAPRMRKETADA</sequence>
<dbReference type="GO" id="GO:0061503">
    <property type="term" value="F:tRNA threonylcarbamoyladenosine dehydratase"/>
    <property type="evidence" value="ECO:0007669"/>
    <property type="project" value="TreeGrafter"/>
</dbReference>
<dbReference type="RefSeq" id="WP_018582476.1">
    <property type="nucleotide sequence ID" value="NZ_LDYD01000006.1"/>
</dbReference>
<dbReference type="InterPro" id="IPR035985">
    <property type="entry name" value="Ubiquitin-activating_enz"/>
</dbReference>
<dbReference type="AlphaFoldDB" id="A0A376CMB4"/>
<dbReference type="Proteomes" id="UP000254467">
    <property type="component" value="Unassembled WGS sequence"/>
</dbReference>
<reference evidence="2 3" key="1">
    <citation type="submission" date="2018-06" db="EMBL/GenBank/DDBJ databases">
        <authorList>
            <consortium name="Pathogen Informatics"/>
            <person name="Doyle S."/>
        </authorList>
    </citation>
    <scope>NUCLEOTIDE SEQUENCE [LARGE SCALE GENOMIC DNA]</scope>
    <source>
        <strain evidence="2 3">NCTC11862</strain>
    </source>
</reference>
<keyword evidence="2" id="KW-0548">Nucleotidyltransferase</keyword>
<proteinExistence type="predicted"/>
<gene>
    <name evidence="2" type="primary">moeZ_1</name>
    <name evidence="2" type="ORF">NCTC11862_01132</name>
</gene>
<dbReference type="CDD" id="cd00755">
    <property type="entry name" value="YgdL_like"/>
    <property type="match status" value="1"/>
</dbReference>
<accession>A0A376CMB4</accession>
<evidence type="ECO:0000313" key="3">
    <source>
        <dbReference type="Proteomes" id="UP000254467"/>
    </source>
</evidence>
<dbReference type="PANTHER" id="PTHR43267:SF1">
    <property type="entry name" value="TRNA THREONYLCARBAMOYLADENOSINE DEHYDRATASE"/>
    <property type="match status" value="1"/>
</dbReference>
<keyword evidence="2" id="KW-0808">Transferase</keyword>
<dbReference type="InterPro" id="IPR000594">
    <property type="entry name" value="ThiF_NAD_FAD-bd"/>
</dbReference>